<evidence type="ECO:0000256" key="1">
    <source>
        <dbReference type="ARBA" id="ARBA00022946"/>
    </source>
</evidence>
<keyword evidence="1" id="KW-0809">Transit peptide</keyword>
<dbReference type="InterPro" id="IPR006222">
    <property type="entry name" value="GCVT_N"/>
</dbReference>
<dbReference type="Gene3D" id="3.30.1360.120">
    <property type="entry name" value="Probable tRNA modification gtpase trme, domain 1"/>
    <property type="match status" value="1"/>
</dbReference>
<comment type="caution">
    <text evidence="4">The sequence shown here is derived from an EMBL/GenBank/DDBJ whole genome shotgun (WGS) entry which is preliminary data.</text>
</comment>
<feature type="domain" description="GCVT N-terminal" evidence="3">
    <location>
        <begin position="19"/>
        <end position="241"/>
    </location>
</feature>
<evidence type="ECO:0000256" key="2">
    <source>
        <dbReference type="PIRSR" id="PIRSR006487-1"/>
    </source>
</evidence>
<dbReference type="SUPFAM" id="SSF103025">
    <property type="entry name" value="Folate-binding domain"/>
    <property type="match status" value="1"/>
</dbReference>
<keyword evidence="5" id="KW-1185">Reference proteome</keyword>
<evidence type="ECO:0000313" key="5">
    <source>
        <dbReference type="Proteomes" id="UP000568106"/>
    </source>
</evidence>
<feature type="binding site" evidence="2">
    <location>
        <position position="178"/>
    </location>
    <ligand>
        <name>substrate</name>
    </ligand>
</feature>
<dbReference type="GO" id="GO:0004047">
    <property type="term" value="F:aminomethyltransferase activity"/>
    <property type="evidence" value="ECO:0007669"/>
    <property type="project" value="UniProtKB-EC"/>
</dbReference>
<name>A0A7W8IKU8_9BACT</name>
<dbReference type="GO" id="GO:0016226">
    <property type="term" value="P:iron-sulfur cluster assembly"/>
    <property type="evidence" value="ECO:0007669"/>
    <property type="project" value="TreeGrafter"/>
</dbReference>
<organism evidence="4 5">
    <name type="scientific">Tunturiibacter empetritectus</name>
    <dbReference type="NCBI Taxonomy" id="3069691"/>
    <lineage>
        <taxon>Bacteria</taxon>
        <taxon>Pseudomonadati</taxon>
        <taxon>Acidobacteriota</taxon>
        <taxon>Terriglobia</taxon>
        <taxon>Terriglobales</taxon>
        <taxon>Acidobacteriaceae</taxon>
        <taxon>Tunturiibacter</taxon>
    </lineage>
</organism>
<dbReference type="InterPro" id="IPR017703">
    <property type="entry name" value="YgfZ/GCV_T_CS"/>
</dbReference>
<dbReference type="PANTHER" id="PTHR22602:SF0">
    <property type="entry name" value="TRANSFERASE CAF17, MITOCHONDRIAL-RELATED"/>
    <property type="match status" value="1"/>
</dbReference>
<keyword evidence="4" id="KW-0808">Transferase</keyword>
<accession>A0A7W8IKU8</accession>
<protein>
    <submittedName>
        <fullName evidence="4">Aminomethyltransferase</fullName>
        <ecNumber evidence="4">2.1.2.10</ecNumber>
    </submittedName>
</protein>
<reference evidence="4" key="1">
    <citation type="submission" date="2020-08" db="EMBL/GenBank/DDBJ databases">
        <title>Genomic Encyclopedia of Type Strains, Phase IV (KMG-V): Genome sequencing to study the core and pangenomes of soil and plant-associated prokaryotes.</title>
        <authorList>
            <person name="Whitman W."/>
        </authorList>
    </citation>
    <scope>NUCLEOTIDE SEQUENCE [LARGE SCALE GENOMIC DNA]</scope>
    <source>
        <strain evidence="4">M8UP27</strain>
    </source>
</reference>
<dbReference type="Pfam" id="PF01571">
    <property type="entry name" value="GCV_T"/>
    <property type="match status" value="1"/>
</dbReference>
<dbReference type="PIRSF" id="PIRSF006487">
    <property type="entry name" value="GcvT"/>
    <property type="match status" value="1"/>
</dbReference>
<dbReference type="Proteomes" id="UP000568106">
    <property type="component" value="Unassembled WGS sequence"/>
</dbReference>
<sequence length="355" mass="38089">MSSPAQSDIAVSPAPGSATQLAALLQGVGLSHLNQTGWIRVTGEDRVRWLNGMVTNAIHQLAPGEGTYNFLLSVQGRIQGDATIFARPDDLLMETSSPQIPTLITLLDRFIIMDDVKLADISSTRSGLQVAGPKAASLLQQIGLPTGDLAPLTMRSLSWNNAEVDILHAYSPLVPRYELWAEEATTTKLTSALQTFDVTPCEDQSLEWLRILEGTPQIGTDIRDRELPQETGQTRALHFAKGCYLGQEIVERIRSRGNVHRTFSGFRLDGDLPTAGTSLEADGKQIGELTSVAAIPLPGEAQAVPFGLGYIRREALDRGLPVLYAGGGIAHPVSLPFSQPAASAPSVASEPPERV</sequence>
<dbReference type="NCBIfam" id="TIGR03317">
    <property type="entry name" value="ygfZ_signature"/>
    <property type="match status" value="1"/>
</dbReference>
<evidence type="ECO:0000259" key="3">
    <source>
        <dbReference type="Pfam" id="PF01571"/>
    </source>
</evidence>
<dbReference type="GO" id="GO:0032259">
    <property type="term" value="P:methylation"/>
    <property type="evidence" value="ECO:0007669"/>
    <property type="project" value="UniProtKB-KW"/>
</dbReference>
<dbReference type="PANTHER" id="PTHR22602">
    <property type="entry name" value="TRANSFERASE CAF17, MITOCHONDRIAL-RELATED"/>
    <property type="match status" value="1"/>
</dbReference>
<dbReference type="AlphaFoldDB" id="A0A7W8IKU8"/>
<proteinExistence type="predicted"/>
<gene>
    <name evidence="4" type="ORF">HDF09_003721</name>
</gene>
<dbReference type="InterPro" id="IPR045179">
    <property type="entry name" value="YgfZ/GcvT"/>
</dbReference>
<dbReference type="InterPro" id="IPR027266">
    <property type="entry name" value="TrmE/GcvT-like"/>
</dbReference>
<dbReference type="EC" id="2.1.2.10" evidence="4"/>
<dbReference type="EMBL" id="JACHDY010000006">
    <property type="protein sequence ID" value="MBB5319022.1"/>
    <property type="molecule type" value="Genomic_DNA"/>
</dbReference>
<dbReference type="GO" id="GO:0008168">
    <property type="term" value="F:methyltransferase activity"/>
    <property type="evidence" value="ECO:0007669"/>
    <property type="project" value="UniProtKB-KW"/>
</dbReference>
<evidence type="ECO:0000313" key="4">
    <source>
        <dbReference type="EMBL" id="MBB5319022.1"/>
    </source>
</evidence>